<dbReference type="EMBL" id="BMJW01000001">
    <property type="protein sequence ID" value="GGG88800.1"/>
    <property type="molecule type" value="Genomic_DNA"/>
</dbReference>
<dbReference type="Proteomes" id="UP000633278">
    <property type="component" value="Unassembled WGS sequence"/>
</dbReference>
<sequence>MKKYIHKKAVIAAVTILGVIGCTEFTEKIEDFNIGVTNAIFEQTAVIELTEVFGNQQDIIDTDFTVVFSGADADKLVSEAGEFEIKENDGFIQLSVNPNKSTGVKELNFNVTISGGDYRKQTYPITLKDTVSYITLDLEKVYVPTPIADYSDKKESTNSLNGNTNTNSIIVATTRSKSISKSSIEIKANTIFKDENNNPISGNSLNIELIDISTIGQEDIPNDIKVFKDENGIEITDKEVLLSNITSINMNVDNVAVKKFDNAIEVAIELPNTTLNPITGAKLKAGDKLPIYTNEDNENDWTYQGEGIVEVSNTAGYFNIKFNTTHLSNFAIVSYNQIYPECDNRTLNMDYNSINNLNVEDGSYMVMLEQNIVAKKSNNSNIFIYILQSKGNNYERGIQYMNKTFTDKNGVEYYYIKRLIVFDRIDVKNGVGQIKSRGLLNGENTYFTSPSLSSGNYSKKLRKTIIDPNYKPSNNYKYVLSEFSDPQDLIDNGLETIGDFTTLASKISLYSREISNNYTISHSLISNNNQVSVVDCNILVDLSSANYTKPDNLKDINIDVSGSCNGNTIVPDGFPLYYNVNGSYKYAGTIKNGKMTLRGFELNKEYEFKTVFQGQSYVNKWTFTSTNFKVDNYAIPQSVCDEIGL</sequence>
<evidence type="ECO:0000313" key="1">
    <source>
        <dbReference type="EMBL" id="GGG88800.1"/>
    </source>
</evidence>
<protein>
    <recommendedName>
        <fullName evidence="3">Lipoprotein</fullName>
    </recommendedName>
</protein>
<reference evidence="1" key="1">
    <citation type="journal article" date="2014" name="Int. J. Syst. Evol. Microbiol.">
        <title>Complete genome sequence of Corynebacterium casei LMG S-19264T (=DSM 44701T), isolated from a smear-ripened cheese.</title>
        <authorList>
            <consortium name="US DOE Joint Genome Institute (JGI-PGF)"/>
            <person name="Walter F."/>
            <person name="Albersmeier A."/>
            <person name="Kalinowski J."/>
            <person name="Ruckert C."/>
        </authorList>
    </citation>
    <scope>NUCLEOTIDE SEQUENCE</scope>
    <source>
        <strain evidence="1">CGMCC 1.15763</strain>
    </source>
</reference>
<dbReference type="RefSeq" id="WP_188597355.1">
    <property type="nucleotide sequence ID" value="NZ_BMJW01000001.1"/>
</dbReference>
<evidence type="ECO:0000313" key="2">
    <source>
        <dbReference type="Proteomes" id="UP000633278"/>
    </source>
</evidence>
<accession>A0A917HTK4</accession>
<dbReference type="AlphaFoldDB" id="A0A917HTK4"/>
<comment type="caution">
    <text evidence="1">The sequence shown here is derived from an EMBL/GenBank/DDBJ whole genome shotgun (WGS) entry which is preliminary data.</text>
</comment>
<name>A0A917HTK4_9FLAO</name>
<keyword evidence="2" id="KW-1185">Reference proteome</keyword>
<reference evidence="1" key="2">
    <citation type="submission" date="2020-09" db="EMBL/GenBank/DDBJ databases">
        <authorList>
            <person name="Sun Q."/>
            <person name="Zhou Y."/>
        </authorList>
    </citation>
    <scope>NUCLEOTIDE SEQUENCE</scope>
    <source>
        <strain evidence="1">CGMCC 1.15763</strain>
    </source>
</reference>
<dbReference type="PROSITE" id="PS51257">
    <property type="entry name" value="PROKAR_LIPOPROTEIN"/>
    <property type="match status" value="1"/>
</dbReference>
<proteinExistence type="predicted"/>
<gene>
    <name evidence="1" type="ORF">GCM10011416_01430</name>
</gene>
<organism evidence="1 2">
    <name type="scientific">Polaribacter pacificus</name>
    <dbReference type="NCBI Taxonomy" id="1775173"/>
    <lineage>
        <taxon>Bacteria</taxon>
        <taxon>Pseudomonadati</taxon>
        <taxon>Bacteroidota</taxon>
        <taxon>Flavobacteriia</taxon>
        <taxon>Flavobacteriales</taxon>
        <taxon>Flavobacteriaceae</taxon>
    </lineage>
</organism>
<evidence type="ECO:0008006" key="3">
    <source>
        <dbReference type="Google" id="ProtNLM"/>
    </source>
</evidence>